<evidence type="ECO:0000313" key="1">
    <source>
        <dbReference type="EMBL" id="VEB85904.1"/>
    </source>
</evidence>
<dbReference type="AlphaFoldDB" id="A0A3S4KJ67"/>
<name>A0A3S4KJ67_CITKO</name>
<accession>A0A3S4KJ67</accession>
<organism evidence="1 2">
    <name type="scientific">Citrobacter koseri</name>
    <name type="common">Citrobacter diversus</name>
    <dbReference type="NCBI Taxonomy" id="545"/>
    <lineage>
        <taxon>Bacteria</taxon>
        <taxon>Pseudomonadati</taxon>
        <taxon>Pseudomonadota</taxon>
        <taxon>Gammaproteobacteria</taxon>
        <taxon>Enterobacterales</taxon>
        <taxon>Enterobacteriaceae</taxon>
        <taxon>Citrobacter</taxon>
    </lineage>
</organism>
<proteinExistence type="predicted"/>
<sequence length="84" mass="9615">MVFHLLAESDNLRQIQPVAVQHMKMQHQRAGCPGHFAVQVIEIAKEVAVKQTKQRDIGDRCQTRRLFNHMRIVAVADAFFPPLP</sequence>
<protein>
    <submittedName>
        <fullName evidence="1">Uncharacterized protein</fullName>
    </submittedName>
</protein>
<dbReference type="EMBL" id="LR134204">
    <property type="protein sequence ID" value="VEB85904.1"/>
    <property type="molecule type" value="Genomic_DNA"/>
</dbReference>
<evidence type="ECO:0000313" key="2">
    <source>
        <dbReference type="Proteomes" id="UP000270272"/>
    </source>
</evidence>
<gene>
    <name evidence="1" type="ORF">NCTC11075_00942</name>
</gene>
<dbReference type="Proteomes" id="UP000270272">
    <property type="component" value="Chromosome"/>
</dbReference>
<reference evidence="1 2" key="1">
    <citation type="submission" date="2018-12" db="EMBL/GenBank/DDBJ databases">
        <authorList>
            <consortium name="Pathogen Informatics"/>
        </authorList>
    </citation>
    <scope>NUCLEOTIDE SEQUENCE [LARGE SCALE GENOMIC DNA]</scope>
    <source>
        <strain evidence="1 2">NCTC11075</strain>
    </source>
</reference>